<proteinExistence type="predicted"/>
<dbReference type="OrthoDB" id="8087177at2"/>
<dbReference type="Proteomes" id="UP000321389">
    <property type="component" value="Chromosome"/>
</dbReference>
<dbReference type="RefSeq" id="WP_146299482.1">
    <property type="nucleotide sequence ID" value="NZ_CP042301.2"/>
</dbReference>
<keyword evidence="1" id="KW-0812">Transmembrane</keyword>
<dbReference type="KEGG" id="niy:FQ775_10830"/>
<evidence type="ECO:0000313" key="2">
    <source>
        <dbReference type="EMBL" id="QDZ00837.1"/>
    </source>
</evidence>
<dbReference type="AlphaFoldDB" id="A0A5B8KYP0"/>
<evidence type="ECO:0000256" key="1">
    <source>
        <dbReference type="SAM" id="Phobius"/>
    </source>
</evidence>
<name>A0A5B8KYP0_9HYPH</name>
<keyword evidence="1" id="KW-0472">Membrane</keyword>
<gene>
    <name evidence="2" type="ORF">FQ775_10830</name>
</gene>
<organism evidence="2 3">
    <name type="scientific">Nitratireductor mangrovi</name>
    <dbReference type="NCBI Taxonomy" id="2599600"/>
    <lineage>
        <taxon>Bacteria</taxon>
        <taxon>Pseudomonadati</taxon>
        <taxon>Pseudomonadota</taxon>
        <taxon>Alphaproteobacteria</taxon>
        <taxon>Hyphomicrobiales</taxon>
        <taxon>Phyllobacteriaceae</taxon>
        <taxon>Nitratireductor</taxon>
    </lineage>
</organism>
<dbReference type="InterPro" id="IPR053803">
    <property type="entry name" value="DUF6949"/>
</dbReference>
<feature type="transmembrane region" description="Helical" evidence="1">
    <location>
        <begin position="45"/>
        <end position="65"/>
    </location>
</feature>
<feature type="transmembrane region" description="Helical" evidence="1">
    <location>
        <begin position="77"/>
        <end position="100"/>
    </location>
</feature>
<evidence type="ECO:0000313" key="3">
    <source>
        <dbReference type="Proteomes" id="UP000321389"/>
    </source>
</evidence>
<protein>
    <recommendedName>
        <fullName evidence="4">DUF2269 family protein</fullName>
    </recommendedName>
</protein>
<reference evidence="2" key="1">
    <citation type="submission" date="2020-04" db="EMBL/GenBank/DDBJ databases">
        <title>Nitratireductor sp. nov. isolated from mangrove soil.</title>
        <authorList>
            <person name="Ye Y."/>
        </authorList>
    </citation>
    <scope>NUCLEOTIDE SEQUENCE</scope>
    <source>
        <strain evidence="2">SY7</strain>
    </source>
</reference>
<accession>A0A5B8KYP0</accession>
<feature type="transmembrane region" description="Helical" evidence="1">
    <location>
        <begin position="6"/>
        <end position="25"/>
    </location>
</feature>
<dbReference type="EMBL" id="CP042301">
    <property type="protein sequence ID" value="QDZ00837.1"/>
    <property type="molecule type" value="Genomic_DNA"/>
</dbReference>
<evidence type="ECO:0008006" key="4">
    <source>
        <dbReference type="Google" id="ProtNLM"/>
    </source>
</evidence>
<dbReference type="Pfam" id="PF22258">
    <property type="entry name" value="DUF6949"/>
    <property type="match status" value="1"/>
</dbReference>
<sequence length="107" mass="11387">MIHVATAAFVVACGLVFAGLTGSLMELWAGRRLDLREPFVTRQHVWRSLMLTAAAGPFMLVNTALERAQGGTGDRLVVFSALIAAFWIVASGVVVADLAFRIAGLLS</sequence>
<keyword evidence="1" id="KW-1133">Transmembrane helix</keyword>
<keyword evidence="3" id="KW-1185">Reference proteome</keyword>